<dbReference type="EC" id="3.4.-.-" evidence="1"/>
<keyword evidence="1" id="KW-0378">Hydrolase</keyword>
<proteinExistence type="predicted"/>
<dbReference type="Pfam" id="PF05582">
    <property type="entry name" value="Peptidase_U57"/>
    <property type="match status" value="1"/>
</dbReference>
<dbReference type="PIRSF" id="PIRSF011575">
    <property type="entry name" value="YabG"/>
    <property type="match status" value="1"/>
</dbReference>
<accession>A0A4Y7RHJ8</accession>
<dbReference type="Proteomes" id="UP000298324">
    <property type="component" value="Unassembled WGS sequence"/>
</dbReference>
<reference evidence="1 2" key="1">
    <citation type="journal article" date="2018" name="Environ. Microbiol.">
        <title>Novel energy conservation strategies and behaviour of Pelotomaculum schinkii driving syntrophic propionate catabolism.</title>
        <authorList>
            <person name="Hidalgo-Ahumada C.A.P."/>
            <person name="Nobu M.K."/>
            <person name="Narihiro T."/>
            <person name="Tamaki H."/>
            <person name="Liu W.T."/>
            <person name="Kamagata Y."/>
            <person name="Stams A.J.M."/>
            <person name="Imachi H."/>
            <person name="Sousa D.Z."/>
        </authorList>
    </citation>
    <scope>NUCLEOTIDE SEQUENCE [LARGE SCALE GENOMIC DNA]</scope>
    <source>
        <strain evidence="1 2">HH</strain>
    </source>
</reference>
<evidence type="ECO:0000313" key="1">
    <source>
        <dbReference type="EMBL" id="TEB08464.1"/>
    </source>
</evidence>
<dbReference type="EMBL" id="QFGA01000001">
    <property type="protein sequence ID" value="TEB08464.1"/>
    <property type="molecule type" value="Genomic_DNA"/>
</dbReference>
<sequence length="297" mass="33719">MEEFHKGDVVGRKSYGVDIYFKIIDFFEYSNGKKFARLKGVYTRLCASAPMEDLVRIDPGAQMSRLRDVTLKSNEQMGRIFARRQRERELFWGRAVHSDKEPPKKESKVEGFDIPGTVLHIDGDGDYLDLCMTTYKQLSIPADGYNIPEEKQPEVVEDLLKKHAPDMLVITGHDGFIKGRENFKDIDNYYSSKYFMEAVKVARNYEKSRDDLVIFAGACQSHYESLLKAGANFASSPQRVMIHAYDPVFVMEKIAYTSIYDPISIKDIIAGTITGFDGIGGMESRGKFRLGIPVSPY</sequence>
<dbReference type="InterPro" id="IPR008764">
    <property type="entry name" value="Peptidase_U57"/>
</dbReference>
<keyword evidence="2" id="KW-1185">Reference proteome</keyword>
<dbReference type="NCBIfam" id="TIGR02855">
    <property type="entry name" value="spore_yabG"/>
    <property type="match status" value="1"/>
</dbReference>
<name>A0A4Y7RHJ8_9FIRM</name>
<protein>
    <submittedName>
        <fullName evidence="1">Sporulation-specific protease YabG</fullName>
        <ecNumber evidence="1">3.4.-.-</ecNumber>
    </submittedName>
</protein>
<dbReference type="AlphaFoldDB" id="A0A4Y7RHJ8"/>
<organism evidence="1 2">
    <name type="scientific">Pelotomaculum schinkii</name>
    <dbReference type="NCBI Taxonomy" id="78350"/>
    <lineage>
        <taxon>Bacteria</taxon>
        <taxon>Bacillati</taxon>
        <taxon>Bacillota</taxon>
        <taxon>Clostridia</taxon>
        <taxon>Eubacteriales</taxon>
        <taxon>Desulfotomaculaceae</taxon>
        <taxon>Pelotomaculum</taxon>
    </lineage>
</organism>
<dbReference type="GO" id="GO:0008233">
    <property type="term" value="F:peptidase activity"/>
    <property type="evidence" value="ECO:0007669"/>
    <property type="project" value="UniProtKB-KW"/>
</dbReference>
<comment type="caution">
    <text evidence="1">The sequence shown here is derived from an EMBL/GenBank/DDBJ whole genome shotgun (WGS) entry which is preliminary data.</text>
</comment>
<dbReference type="RefSeq" id="WP_134217125.1">
    <property type="nucleotide sequence ID" value="NZ_QFGA01000001.1"/>
</dbReference>
<evidence type="ECO:0000313" key="2">
    <source>
        <dbReference type="Proteomes" id="UP000298324"/>
    </source>
</evidence>
<keyword evidence="1" id="KW-0645">Protease</keyword>
<gene>
    <name evidence="1" type="primary">yabG</name>
    <name evidence="1" type="ORF">Psch_02027</name>
</gene>
<dbReference type="GO" id="GO:0006508">
    <property type="term" value="P:proteolysis"/>
    <property type="evidence" value="ECO:0007669"/>
    <property type="project" value="UniProtKB-KW"/>
</dbReference>